<reference evidence="7 8" key="1">
    <citation type="journal article" date="2024" name="BMC Genomics">
        <title>Genome assembly of redclaw crayfish (Cherax quadricarinatus) provides insights into its immune adaptation and hypoxia tolerance.</title>
        <authorList>
            <person name="Liu Z."/>
            <person name="Zheng J."/>
            <person name="Li H."/>
            <person name="Fang K."/>
            <person name="Wang S."/>
            <person name="He J."/>
            <person name="Zhou D."/>
            <person name="Weng S."/>
            <person name="Chi M."/>
            <person name="Gu Z."/>
            <person name="He J."/>
            <person name="Li F."/>
            <person name="Wang M."/>
        </authorList>
    </citation>
    <scope>NUCLEOTIDE SEQUENCE [LARGE SCALE GENOMIC DNA]</scope>
    <source>
        <strain evidence="7">ZL_2023a</strain>
    </source>
</reference>
<dbReference type="EMBL" id="JARKIK010000039">
    <property type="protein sequence ID" value="KAK8738705.1"/>
    <property type="molecule type" value="Genomic_DNA"/>
</dbReference>
<dbReference type="GO" id="GO:0050031">
    <property type="term" value="F:L-pipecolate oxidase activity"/>
    <property type="evidence" value="ECO:0007669"/>
    <property type="project" value="TreeGrafter"/>
</dbReference>
<protein>
    <recommendedName>
        <fullName evidence="6">FAD dependent oxidoreductase domain-containing protein</fullName>
    </recommendedName>
</protein>
<organism evidence="7 8">
    <name type="scientific">Cherax quadricarinatus</name>
    <name type="common">Australian red claw crayfish</name>
    <dbReference type="NCBI Taxonomy" id="27406"/>
    <lineage>
        <taxon>Eukaryota</taxon>
        <taxon>Metazoa</taxon>
        <taxon>Ecdysozoa</taxon>
        <taxon>Arthropoda</taxon>
        <taxon>Crustacea</taxon>
        <taxon>Multicrustacea</taxon>
        <taxon>Malacostraca</taxon>
        <taxon>Eumalacostraca</taxon>
        <taxon>Eucarida</taxon>
        <taxon>Decapoda</taxon>
        <taxon>Pleocyemata</taxon>
        <taxon>Astacidea</taxon>
        <taxon>Parastacoidea</taxon>
        <taxon>Parastacidae</taxon>
        <taxon>Cherax</taxon>
    </lineage>
</organism>
<dbReference type="Gene3D" id="3.50.50.60">
    <property type="entry name" value="FAD/NAD(P)-binding domain"/>
    <property type="match status" value="1"/>
</dbReference>
<dbReference type="GO" id="GO:0005777">
    <property type="term" value="C:peroxisome"/>
    <property type="evidence" value="ECO:0007669"/>
    <property type="project" value="TreeGrafter"/>
</dbReference>
<gene>
    <name evidence="7" type="ORF">OTU49_004024</name>
</gene>
<dbReference type="Pfam" id="PF01266">
    <property type="entry name" value="DAO"/>
    <property type="match status" value="1"/>
</dbReference>
<dbReference type="EMBL" id="JARKIK010000039">
    <property type="protein sequence ID" value="KAK8738706.1"/>
    <property type="molecule type" value="Genomic_DNA"/>
</dbReference>
<keyword evidence="4" id="KW-0274">FAD</keyword>
<dbReference type="EMBL" id="JARKIK010000039">
    <property type="protein sequence ID" value="KAK8738703.1"/>
    <property type="molecule type" value="Genomic_DNA"/>
</dbReference>
<keyword evidence="8" id="KW-1185">Reference proteome</keyword>
<name>A0AAW0X2U0_CHEQU</name>
<dbReference type="GO" id="GO:0033514">
    <property type="term" value="P:L-lysine catabolic process to acetyl-CoA via L-pipecolate"/>
    <property type="evidence" value="ECO:0007669"/>
    <property type="project" value="TreeGrafter"/>
</dbReference>
<evidence type="ECO:0000313" key="7">
    <source>
        <dbReference type="EMBL" id="KAK8738707.1"/>
    </source>
</evidence>
<dbReference type="SUPFAM" id="SSF51905">
    <property type="entry name" value="FAD/NAD(P)-binding domain"/>
    <property type="match status" value="1"/>
</dbReference>
<dbReference type="PANTHER" id="PTHR10961:SF46">
    <property type="entry name" value="PEROXISOMAL SARCOSINE OXIDASE"/>
    <property type="match status" value="1"/>
</dbReference>
<evidence type="ECO:0000259" key="6">
    <source>
        <dbReference type="Pfam" id="PF01266"/>
    </source>
</evidence>
<evidence type="ECO:0000256" key="5">
    <source>
        <dbReference type="ARBA" id="ARBA00023002"/>
    </source>
</evidence>
<dbReference type="GO" id="GO:0008115">
    <property type="term" value="F:sarcosine oxidase activity"/>
    <property type="evidence" value="ECO:0007669"/>
    <property type="project" value="TreeGrafter"/>
</dbReference>
<comment type="similarity">
    <text evidence="2">Belongs to the MSOX/MTOX family.</text>
</comment>
<evidence type="ECO:0000256" key="1">
    <source>
        <dbReference type="ARBA" id="ARBA00001974"/>
    </source>
</evidence>
<sequence>MAEVLETDVVVVGAGIIGSWTALHVARAGRKIILLDQFPLPHSRGSSHGQSRINRLANFGDAALTGIMRDAFTQWESLQQDSGSNLFRPASLLALGLGKQRQLLEKIAGSVEAGGHTPVWLTSQCLKDKYGINVVDDGMAVLDPSGGVLMADKCLAAVQQVFSQTQGIIVDSWPVDDILVATEGQAEVKGPRGTVRANVVVLCPGPWAGPLLAKLDVHIPFRVEKISVLYWRIQNPGFTTTTFIDFHDPRGHFYGLPELEYPGLVKVVFHGGPEVKPDERDEGGRDEEMRKMVSDYVRKTFPFLHPHPVIQETCLYTDQASR</sequence>
<dbReference type="Proteomes" id="UP001445076">
    <property type="component" value="Unassembled WGS sequence"/>
</dbReference>
<dbReference type="EMBL" id="JARKIK010000039">
    <property type="protein sequence ID" value="KAK8738707.1"/>
    <property type="molecule type" value="Genomic_DNA"/>
</dbReference>
<comment type="caution">
    <text evidence="7">The sequence shown here is derived from an EMBL/GenBank/DDBJ whole genome shotgun (WGS) entry which is preliminary data.</text>
</comment>
<keyword evidence="5" id="KW-0560">Oxidoreductase</keyword>
<evidence type="ECO:0000313" key="8">
    <source>
        <dbReference type="Proteomes" id="UP001445076"/>
    </source>
</evidence>
<dbReference type="GO" id="GO:0050660">
    <property type="term" value="F:flavin adenine dinucleotide binding"/>
    <property type="evidence" value="ECO:0007669"/>
    <property type="project" value="InterPro"/>
</dbReference>
<evidence type="ECO:0000256" key="3">
    <source>
        <dbReference type="ARBA" id="ARBA00022630"/>
    </source>
</evidence>
<reference evidence="7" key="2">
    <citation type="submission" date="2024-01" db="EMBL/GenBank/DDBJ databases">
        <authorList>
            <person name="He J."/>
            <person name="Wang M."/>
            <person name="Zheng J."/>
            <person name="Liu Z."/>
        </authorList>
    </citation>
    <scope>NUCLEOTIDE SEQUENCE</scope>
    <source>
        <strain evidence="7">ZL_2023a</strain>
        <tissue evidence="7">Muscle</tissue>
    </source>
</reference>
<dbReference type="SUPFAM" id="SSF54373">
    <property type="entry name" value="FAD-linked reductases, C-terminal domain"/>
    <property type="match status" value="1"/>
</dbReference>
<comment type="cofactor">
    <cofactor evidence="1">
        <name>FAD</name>
        <dbReference type="ChEBI" id="CHEBI:57692"/>
    </cofactor>
</comment>
<dbReference type="Gene3D" id="3.30.9.10">
    <property type="entry name" value="D-Amino Acid Oxidase, subunit A, domain 2"/>
    <property type="match status" value="1"/>
</dbReference>
<dbReference type="InterPro" id="IPR006076">
    <property type="entry name" value="FAD-dep_OxRdtase"/>
</dbReference>
<accession>A0AAW0X2U0</accession>
<dbReference type="InterPro" id="IPR036188">
    <property type="entry name" value="FAD/NAD-bd_sf"/>
</dbReference>
<dbReference type="PANTHER" id="PTHR10961">
    <property type="entry name" value="PEROXISOMAL SARCOSINE OXIDASE"/>
    <property type="match status" value="1"/>
</dbReference>
<evidence type="ECO:0000256" key="4">
    <source>
        <dbReference type="ARBA" id="ARBA00022827"/>
    </source>
</evidence>
<dbReference type="AlphaFoldDB" id="A0AAW0X2U0"/>
<evidence type="ECO:0000256" key="2">
    <source>
        <dbReference type="ARBA" id="ARBA00010989"/>
    </source>
</evidence>
<feature type="domain" description="FAD dependent oxidoreductase" evidence="6">
    <location>
        <begin position="8"/>
        <end position="304"/>
    </location>
</feature>
<proteinExistence type="inferred from homology"/>
<dbReference type="InterPro" id="IPR045170">
    <property type="entry name" value="MTOX"/>
</dbReference>
<dbReference type="EMBL" id="JARKIK010000039">
    <property type="protein sequence ID" value="KAK8738704.1"/>
    <property type="molecule type" value="Genomic_DNA"/>
</dbReference>
<keyword evidence="3" id="KW-0285">Flavoprotein</keyword>
<dbReference type="EMBL" id="JARKIK010000039">
    <property type="protein sequence ID" value="KAK8738708.1"/>
    <property type="molecule type" value="Genomic_DNA"/>
</dbReference>